<dbReference type="Gene3D" id="2.20.110.10">
    <property type="entry name" value="Histone H3 K4-specific methyltransferase SET7/9 N-terminal domain"/>
    <property type="match status" value="4"/>
</dbReference>
<evidence type="ECO:0000313" key="3">
    <source>
        <dbReference type="EMBL" id="AKA82847.1"/>
    </source>
</evidence>
<dbReference type="GO" id="GO:0005829">
    <property type="term" value="C:cytosol"/>
    <property type="evidence" value="ECO:0007669"/>
    <property type="project" value="TreeGrafter"/>
</dbReference>
<sequence>MRPLVPLAFALLLTACGDGESLLPPDARLPDGGRYRGDVVNGLLQGQGRVDYPNGSWYAGQFDKGQWHGKGEWHGSNGEVYKGEFQQGLFDGQGSLTTAGSSYVGGFKKGRRNGEGTLKEGQMTYRGEFKDDQYAGLGRLELADGSQYQGQFAHGKPNGEGQRNDDSGNQFSGRFVDGQLEGNGTFNSAEGDIYVGQFKQNQLNGKGRYENADGDVWIGQFKEGALSGQGELIGVDGSHYVGQFSDWRFTGEGRLNLTDGSFYIGGFDSDNYQGRGTLVLADGTVQAGTWVNGLRVRDADGKLLPDPLETGVLAQGRLLDDVLAAVPPSTSAVELYTLALAGDGKQSVFLREADYVSNMLATRFGARGQVRLVNHRDHITDRPLATRESLRRAVQTLAERTGPEDLIFIYMTSHGTHEHELVLDQPRMELADLPADELAAVLAPLKNRDKIIVISACYSGGFIPALKDERTLIMTASRADRVSFGCSEEADFTYFGDALFAQAFNQTDDLQHAFKLAQLHVAEREQADNFEASEPQIWAPKGVIARWQLLRKQQARKALESVSMNSKEAKGN</sequence>
<dbReference type="KEGG" id="pfb:VO64_2301"/>
<dbReference type="PROSITE" id="PS51257">
    <property type="entry name" value="PROKAR_LIPOPROTEIN"/>
    <property type="match status" value="1"/>
</dbReference>
<dbReference type="Gene3D" id="3.40.50.1460">
    <property type="match status" value="1"/>
</dbReference>
<keyword evidence="1" id="KW-0677">Repeat</keyword>
<evidence type="ECO:0000256" key="2">
    <source>
        <dbReference type="SAM" id="MobiDB-lite"/>
    </source>
</evidence>
<dbReference type="Pfam" id="PF01650">
    <property type="entry name" value="Peptidase_C13"/>
    <property type="match status" value="1"/>
</dbReference>
<organism evidence="3 4">
    <name type="scientific">Pseudomonas synxantha</name>
    <dbReference type="NCBI Taxonomy" id="47883"/>
    <lineage>
        <taxon>Bacteria</taxon>
        <taxon>Pseudomonadati</taxon>
        <taxon>Pseudomonadota</taxon>
        <taxon>Gammaproteobacteria</taxon>
        <taxon>Pseudomonadales</taxon>
        <taxon>Pseudomonadaceae</taxon>
        <taxon>Pseudomonas</taxon>
    </lineage>
</organism>
<dbReference type="Pfam" id="PF02493">
    <property type="entry name" value="MORN"/>
    <property type="match status" value="10"/>
</dbReference>
<dbReference type="PANTHER" id="PTHR43215">
    <property type="entry name" value="RADIAL SPOKE HEAD 1 HOMOLOG"/>
    <property type="match status" value="1"/>
</dbReference>
<dbReference type="RefSeq" id="WP_046069696.1">
    <property type="nucleotide sequence ID" value="NZ_CP011117.2"/>
</dbReference>
<reference evidence="3 4" key="1">
    <citation type="journal article" date="2015" name="Genome Announc.">
        <title>Complete Genome Sequence of Biocontrol Strain Pseudomonas fluorescens LBUM223.</title>
        <authorList>
            <person name="Roquigny R."/>
            <person name="Arseneault T."/>
            <person name="Gadkar V.J."/>
            <person name="Novinscak A."/>
            <person name="Joly D.L."/>
            <person name="Filion M."/>
        </authorList>
    </citation>
    <scope>NUCLEOTIDE SEQUENCE [LARGE SCALE GENOMIC DNA]</scope>
    <source>
        <strain evidence="3 4">LBUM223</strain>
    </source>
</reference>
<dbReference type="Proteomes" id="UP000033099">
    <property type="component" value="Chromosome"/>
</dbReference>
<name>A0AAU8TKN8_9PSED</name>
<dbReference type="InterPro" id="IPR001096">
    <property type="entry name" value="Peptidase_C13"/>
</dbReference>
<evidence type="ECO:0000313" key="4">
    <source>
        <dbReference type="Proteomes" id="UP000033099"/>
    </source>
</evidence>
<dbReference type="SMART" id="SM00698">
    <property type="entry name" value="MORN"/>
    <property type="match status" value="10"/>
</dbReference>
<accession>A0AAU8TKN8</accession>
<dbReference type="InterPro" id="IPR029030">
    <property type="entry name" value="Caspase-like_dom_sf"/>
</dbReference>
<feature type="region of interest" description="Disordered" evidence="2">
    <location>
        <begin position="150"/>
        <end position="174"/>
    </location>
</feature>
<dbReference type="GO" id="GO:0006508">
    <property type="term" value="P:proteolysis"/>
    <property type="evidence" value="ECO:0007669"/>
    <property type="project" value="InterPro"/>
</dbReference>
<dbReference type="PANTHER" id="PTHR43215:SF14">
    <property type="entry name" value="RADIAL SPOKE HEAD 1 HOMOLOG"/>
    <property type="match status" value="1"/>
</dbReference>
<gene>
    <name evidence="3" type="ORF">VO64_2301</name>
</gene>
<dbReference type="SUPFAM" id="SSF82185">
    <property type="entry name" value="Histone H3 K4-specific methyltransferase SET7/9 N-terminal domain"/>
    <property type="match status" value="3"/>
</dbReference>
<dbReference type="AlphaFoldDB" id="A0AAU8TKN8"/>
<protein>
    <submittedName>
        <fullName evidence="3">MORN repeat family protein</fullName>
    </submittedName>
</protein>
<evidence type="ECO:0000256" key="1">
    <source>
        <dbReference type="ARBA" id="ARBA00022737"/>
    </source>
</evidence>
<dbReference type="EMBL" id="CP011117">
    <property type="protein sequence ID" value="AKA82847.1"/>
    <property type="molecule type" value="Genomic_DNA"/>
</dbReference>
<proteinExistence type="predicted"/>
<dbReference type="SUPFAM" id="SSF52129">
    <property type="entry name" value="Caspase-like"/>
    <property type="match status" value="1"/>
</dbReference>
<dbReference type="GO" id="GO:0008233">
    <property type="term" value="F:peptidase activity"/>
    <property type="evidence" value="ECO:0007669"/>
    <property type="project" value="InterPro"/>
</dbReference>
<dbReference type="InterPro" id="IPR003409">
    <property type="entry name" value="MORN"/>
</dbReference>